<dbReference type="GO" id="GO:0005829">
    <property type="term" value="C:cytosol"/>
    <property type="evidence" value="ECO:0007669"/>
    <property type="project" value="TreeGrafter"/>
</dbReference>
<dbReference type="InterPro" id="IPR011004">
    <property type="entry name" value="Trimer_LpxA-like_sf"/>
</dbReference>
<dbReference type="PANTHER" id="PTHR23416">
    <property type="entry name" value="SIALIC ACID SYNTHASE-RELATED"/>
    <property type="match status" value="1"/>
</dbReference>
<evidence type="ECO:0000256" key="1">
    <source>
        <dbReference type="ARBA" id="ARBA00007274"/>
    </source>
</evidence>
<keyword evidence="2" id="KW-0808">Transferase</keyword>
<sequence length="173" mass="18534">MFKKVIIYLTSFAIHDIPIHIVNLLVCWLPACTSVNYIRGFLVSPFLGKCGRGFQLGKSVIINHPESLYIGRNCYISHNCYIQAKGKVYLGDYSTIGPMSIIASSKHIIEGGRVTNRGISEPISIGSGTWCCGHVTLTGGVTVGDNVIVGSGAVVTHDIKSNSLAVGIPAKEK</sequence>
<comment type="similarity">
    <text evidence="1">Belongs to the transferase hexapeptide repeat family.</text>
</comment>
<dbReference type="Gene3D" id="2.160.10.10">
    <property type="entry name" value="Hexapeptide repeat proteins"/>
    <property type="match status" value="1"/>
</dbReference>
<accession>A0AAW4ZE57</accession>
<evidence type="ECO:0000313" key="4">
    <source>
        <dbReference type="Proteomes" id="UP001200544"/>
    </source>
</evidence>
<dbReference type="RefSeq" id="WP_195381213.1">
    <property type="nucleotide sequence ID" value="NZ_JADMRY010000029.1"/>
</dbReference>
<dbReference type="GO" id="GO:0008374">
    <property type="term" value="F:O-acyltransferase activity"/>
    <property type="evidence" value="ECO:0007669"/>
    <property type="project" value="TreeGrafter"/>
</dbReference>
<dbReference type="SUPFAM" id="SSF51161">
    <property type="entry name" value="Trimeric LpxA-like enzymes"/>
    <property type="match status" value="1"/>
</dbReference>
<protein>
    <recommendedName>
        <fullName evidence="5">Acyltransferase</fullName>
    </recommendedName>
</protein>
<reference evidence="3" key="1">
    <citation type="submission" date="2021-07" db="EMBL/GenBank/DDBJ databases">
        <title>Comparative genomics of Bacteroides fragilis group isolates reveals species-dependent resistance mechanisms and validates clinical tools for resistance prediction.</title>
        <authorList>
            <person name="Wallace M.J."/>
            <person name="Jean S."/>
            <person name="Wallace M.A."/>
            <person name="Carey-Ann B.D."/>
            <person name="Dantas G."/>
        </authorList>
    </citation>
    <scope>NUCLEOTIDE SEQUENCE</scope>
    <source>
        <strain evidence="3">BJH_160</strain>
    </source>
</reference>
<name>A0AAW4ZE57_BACT4</name>
<gene>
    <name evidence="3" type="ORF">K0H07_28385</name>
</gene>
<dbReference type="InterPro" id="IPR051159">
    <property type="entry name" value="Hexapeptide_acetyltransf"/>
</dbReference>
<dbReference type="AlphaFoldDB" id="A0AAW4ZE57"/>
<evidence type="ECO:0000256" key="2">
    <source>
        <dbReference type="ARBA" id="ARBA00022679"/>
    </source>
</evidence>
<comment type="caution">
    <text evidence="3">The sequence shown here is derived from an EMBL/GenBank/DDBJ whole genome shotgun (WGS) entry which is preliminary data.</text>
</comment>
<dbReference type="PANTHER" id="PTHR23416:SF23">
    <property type="entry name" value="ACETYLTRANSFERASE C18B11.09C-RELATED"/>
    <property type="match status" value="1"/>
</dbReference>
<dbReference type="EMBL" id="JAHYQA010000040">
    <property type="protein sequence ID" value="MCE9241044.1"/>
    <property type="molecule type" value="Genomic_DNA"/>
</dbReference>
<organism evidence="3 4">
    <name type="scientific">Bacteroides thetaiotaomicron</name>
    <dbReference type="NCBI Taxonomy" id="818"/>
    <lineage>
        <taxon>Bacteria</taxon>
        <taxon>Pseudomonadati</taxon>
        <taxon>Bacteroidota</taxon>
        <taxon>Bacteroidia</taxon>
        <taxon>Bacteroidales</taxon>
        <taxon>Bacteroidaceae</taxon>
        <taxon>Bacteroides</taxon>
    </lineage>
</organism>
<evidence type="ECO:0000313" key="3">
    <source>
        <dbReference type="EMBL" id="MCE9241044.1"/>
    </source>
</evidence>
<proteinExistence type="inferred from homology"/>
<evidence type="ECO:0008006" key="5">
    <source>
        <dbReference type="Google" id="ProtNLM"/>
    </source>
</evidence>
<dbReference type="Proteomes" id="UP001200544">
    <property type="component" value="Unassembled WGS sequence"/>
</dbReference>